<dbReference type="GO" id="GO:0005829">
    <property type="term" value="C:cytosol"/>
    <property type="evidence" value="ECO:0007669"/>
    <property type="project" value="TreeGrafter"/>
</dbReference>
<dbReference type="Pfam" id="PF03883">
    <property type="entry name" value="H2O2_YaaD"/>
    <property type="match status" value="1"/>
</dbReference>
<dbReference type="NCBIfam" id="NF002546">
    <property type="entry name" value="PRK02101.2-4"/>
    <property type="match status" value="1"/>
</dbReference>
<dbReference type="PANTHER" id="PTHR30283">
    <property type="entry name" value="PEROXIDE STRESS RESPONSE PROTEIN YAAA"/>
    <property type="match status" value="1"/>
</dbReference>
<name>A0A9Q4C6Y7_9CORY</name>
<organism evidence="1 2">
    <name type="scientific">Corynebacterium pygosceleis</name>
    <dbReference type="NCBI Taxonomy" id="2800406"/>
    <lineage>
        <taxon>Bacteria</taxon>
        <taxon>Bacillati</taxon>
        <taxon>Actinomycetota</taxon>
        <taxon>Actinomycetes</taxon>
        <taxon>Mycobacteriales</taxon>
        <taxon>Corynebacteriaceae</taxon>
        <taxon>Corynebacterium</taxon>
    </lineage>
</organism>
<sequence>MLIVLPPSETKADGGDGAPLDLGALSFPELNEVRRTVAASLLALDDDTMRDALKISPKLDAEIAANRELWTSPTMPAIRRYTGVLYDALDAGTLDGTSLSRIAVGSALFGLVRADDRIPRYRLSGGSRIPERGAAKPPTMKARWGTSVTGALRTVAPTEGPVVDLRSGAYLTLGPLPGAITVRVESVQEDGSRKVVSHFNKHYKGVLARVLATADHVPGPGDGVGEIAAVARAADLTVEITGPDSLTLVV</sequence>
<dbReference type="InterPro" id="IPR005583">
    <property type="entry name" value="YaaA"/>
</dbReference>
<gene>
    <name evidence="1" type="primary">yaaA</name>
    <name evidence="1" type="ORF">OS129_01500</name>
</gene>
<dbReference type="AlphaFoldDB" id="A0A9Q4C6Y7"/>
<dbReference type="EMBL" id="JAPMKU010000001">
    <property type="protein sequence ID" value="MCX7467559.1"/>
    <property type="molecule type" value="Genomic_DNA"/>
</dbReference>
<evidence type="ECO:0000313" key="1">
    <source>
        <dbReference type="EMBL" id="MCX7467559.1"/>
    </source>
</evidence>
<accession>A0A9Q4C6Y7</accession>
<proteinExistence type="predicted"/>
<dbReference type="RefSeq" id="WP_248167188.1">
    <property type="nucleotide sequence ID" value="NZ_JALNJA010000001.1"/>
</dbReference>
<comment type="caution">
    <text evidence="1">The sequence shown here is derived from an EMBL/GenBank/DDBJ whole genome shotgun (WGS) entry which is preliminary data.</text>
</comment>
<reference evidence="1" key="1">
    <citation type="submission" date="2022-11" db="EMBL/GenBank/DDBJ databases">
        <title>Corynebacterium sp. isolated from Penguins.</title>
        <authorList>
            <person name="Sedlar K."/>
            <person name="Svec P."/>
        </authorList>
    </citation>
    <scope>NUCLEOTIDE SEQUENCE</scope>
    <source>
        <strain evidence="1">P7374</strain>
    </source>
</reference>
<dbReference type="GO" id="GO:0033194">
    <property type="term" value="P:response to hydroperoxide"/>
    <property type="evidence" value="ECO:0007669"/>
    <property type="project" value="TreeGrafter"/>
</dbReference>
<dbReference type="Proteomes" id="UP001071478">
    <property type="component" value="Unassembled WGS sequence"/>
</dbReference>
<evidence type="ECO:0000313" key="2">
    <source>
        <dbReference type="Proteomes" id="UP001071478"/>
    </source>
</evidence>
<protein>
    <submittedName>
        <fullName evidence="1">Peroxide stress protein YaaA</fullName>
    </submittedName>
</protein>
<dbReference type="PANTHER" id="PTHR30283:SF4">
    <property type="entry name" value="PEROXIDE STRESS RESISTANCE PROTEIN YAAA"/>
    <property type="match status" value="1"/>
</dbReference>